<dbReference type="Pfam" id="PF16945">
    <property type="entry name" value="Phage_r1t_holin"/>
    <property type="match status" value="1"/>
</dbReference>
<evidence type="ECO:0000313" key="2">
    <source>
        <dbReference type="Proteomes" id="UP000261222"/>
    </source>
</evidence>
<dbReference type="EMBL" id="QSUB01000005">
    <property type="protein sequence ID" value="RGN03938.1"/>
    <property type="molecule type" value="Genomic_DNA"/>
</dbReference>
<proteinExistence type="predicted"/>
<protein>
    <recommendedName>
        <fullName evidence="3">Holin</fullName>
    </recommendedName>
</protein>
<accession>A0A3E5A5Q6</accession>
<comment type="caution">
    <text evidence="1">The sequence shown here is derived from an EMBL/GenBank/DDBJ whole genome shotgun (WGS) entry which is preliminary data.</text>
</comment>
<gene>
    <name evidence="1" type="ORF">DXB81_11510</name>
</gene>
<organism evidence="1 2">
    <name type="scientific">Blautia obeum</name>
    <dbReference type="NCBI Taxonomy" id="40520"/>
    <lineage>
        <taxon>Bacteria</taxon>
        <taxon>Bacillati</taxon>
        <taxon>Bacillota</taxon>
        <taxon>Clostridia</taxon>
        <taxon>Lachnospirales</taxon>
        <taxon>Lachnospiraceae</taxon>
        <taxon>Blautia</taxon>
    </lineage>
</organism>
<dbReference type="InterPro" id="IPR020109">
    <property type="entry name" value="Holin_r1t"/>
</dbReference>
<dbReference type="AlphaFoldDB" id="A0A3E5A5Q6"/>
<dbReference type="Proteomes" id="UP000261222">
    <property type="component" value="Unassembled WGS sequence"/>
</dbReference>
<evidence type="ECO:0008006" key="3">
    <source>
        <dbReference type="Google" id="ProtNLM"/>
    </source>
</evidence>
<sequence length="71" mass="7319">MPLWKAALIRCAKTFGQVAAPLIPASVVISAVDWKTILSTAALACLSSVLLSMMTGLPEVDGETTEDGAGE</sequence>
<evidence type="ECO:0000313" key="1">
    <source>
        <dbReference type="EMBL" id="RGN03938.1"/>
    </source>
</evidence>
<reference evidence="1 2" key="1">
    <citation type="submission" date="2018-08" db="EMBL/GenBank/DDBJ databases">
        <title>A genome reference for cultivated species of the human gut microbiota.</title>
        <authorList>
            <person name="Zou Y."/>
            <person name="Xue W."/>
            <person name="Luo G."/>
        </authorList>
    </citation>
    <scope>NUCLEOTIDE SEQUENCE [LARGE SCALE GENOMIC DNA]</scope>
    <source>
        <strain evidence="1 2">OM06-11AA</strain>
    </source>
</reference>
<name>A0A3E5A5Q6_9FIRM</name>